<dbReference type="PROSITE" id="PS50835">
    <property type="entry name" value="IG_LIKE"/>
    <property type="match status" value="1"/>
</dbReference>
<evidence type="ECO:0000313" key="7">
    <source>
        <dbReference type="EMBL" id="KAF7711897.1"/>
    </source>
</evidence>
<dbReference type="SUPFAM" id="SSF48726">
    <property type="entry name" value="Immunoglobulin"/>
    <property type="match status" value="1"/>
</dbReference>
<sequence length="282" mass="31834">MEILFIIFTICLISDGRASMEVTGYSGGEVLIKCMYDPEFTTNKKYFCMLTSLDCEDLINTDAKNMWVTSGRSSMFDDTKSAEFTVKIRELTVKDTGTYQCGVEKEWGTDIYTKVDLNIKKDPDAPDFTSVPSKYALPSLSTSSSVPFKPEFQAARKKYFAIIAFVCVVLLLGGIIFIIVIVYKRCKSKDPETMTETSREITGDHVNDPNVLRFQIKQKKHLPDSAYQSLIPNTNQSDSVYQTLIPNTNQSDFIYQSLNSETKHPNSIYHTLNPPNNQPDSV</sequence>
<reference evidence="7" key="1">
    <citation type="submission" date="2020-08" db="EMBL/GenBank/DDBJ databases">
        <title>Chromosome-level assembly of Southern catfish (Silurus meridionalis) provides insights into visual adaptation to the nocturnal and benthic lifestyles.</title>
        <authorList>
            <person name="Zhang Y."/>
            <person name="Wang D."/>
            <person name="Peng Z."/>
        </authorList>
    </citation>
    <scope>NUCLEOTIDE SEQUENCE</scope>
    <source>
        <strain evidence="7">SWU-2019-XX</strain>
        <tissue evidence="7">Muscle</tissue>
    </source>
</reference>
<evidence type="ECO:0000256" key="2">
    <source>
        <dbReference type="ARBA" id="ARBA00022692"/>
    </source>
</evidence>
<dbReference type="Gene3D" id="2.60.40.10">
    <property type="entry name" value="Immunoglobulins"/>
    <property type="match status" value="1"/>
</dbReference>
<dbReference type="InterPro" id="IPR007110">
    <property type="entry name" value="Ig-like_dom"/>
</dbReference>
<dbReference type="Proteomes" id="UP000606274">
    <property type="component" value="Unassembled WGS sequence"/>
</dbReference>
<feature type="transmembrane region" description="Helical" evidence="4">
    <location>
        <begin position="159"/>
        <end position="183"/>
    </location>
</feature>
<comment type="caution">
    <text evidence="7">The sequence shown here is derived from an EMBL/GenBank/DDBJ whole genome shotgun (WGS) entry which is preliminary data.</text>
</comment>
<dbReference type="CDD" id="cd05716">
    <property type="entry name" value="IgV_pIgR_like"/>
    <property type="match status" value="1"/>
</dbReference>
<evidence type="ECO:0000256" key="5">
    <source>
        <dbReference type="SAM" id="SignalP"/>
    </source>
</evidence>
<dbReference type="GO" id="GO:0004888">
    <property type="term" value="F:transmembrane signaling receptor activity"/>
    <property type="evidence" value="ECO:0007669"/>
    <property type="project" value="TreeGrafter"/>
</dbReference>
<evidence type="ECO:0000259" key="6">
    <source>
        <dbReference type="PROSITE" id="PS50835"/>
    </source>
</evidence>
<protein>
    <recommendedName>
        <fullName evidence="6">Ig-like domain-containing protein</fullName>
    </recommendedName>
</protein>
<feature type="chain" id="PRO_5035858159" description="Ig-like domain-containing protein" evidence="5">
    <location>
        <begin position="19"/>
        <end position="282"/>
    </location>
</feature>
<comment type="subcellular location">
    <subcellularLocation>
        <location evidence="1">Membrane</location>
    </subcellularLocation>
</comment>
<dbReference type="EMBL" id="JABFDY010000001">
    <property type="protein sequence ID" value="KAF7711897.1"/>
    <property type="molecule type" value="Genomic_DNA"/>
</dbReference>
<dbReference type="AlphaFoldDB" id="A0A8T0C0U4"/>
<dbReference type="InterPro" id="IPR013106">
    <property type="entry name" value="Ig_V-set"/>
</dbReference>
<dbReference type="InterPro" id="IPR050671">
    <property type="entry name" value="CD300_family_receptors"/>
</dbReference>
<dbReference type="InterPro" id="IPR013783">
    <property type="entry name" value="Ig-like_fold"/>
</dbReference>
<evidence type="ECO:0000256" key="3">
    <source>
        <dbReference type="ARBA" id="ARBA00023136"/>
    </source>
</evidence>
<evidence type="ECO:0000313" key="8">
    <source>
        <dbReference type="Proteomes" id="UP000606274"/>
    </source>
</evidence>
<dbReference type="PANTHER" id="PTHR11860">
    <property type="entry name" value="POLYMERIC-IMMUNOGLOBULIN RECEPTOR"/>
    <property type="match status" value="1"/>
</dbReference>
<keyword evidence="5" id="KW-0732">Signal</keyword>
<accession>A0A8T0C0U4</accession>
<keyword evidence="3 4" id="KW-0472">Membrane</keyword>
<dbReference type="GO" id="GO:0005886">
    <property type="term" value="C:plasma membrane"/>
    <property type="evidence" value="ECO:0007669"/>
    <property type="project" value="TreeGrafter"/>
</dbReference>
<dbReference type="OrthoDB" id="8920197at2759"/>
<keyword evidence="4" id="KW-1133">Transmembrane helix</keyword>
<proteinExistence type="predicted"/>
<evidence type="ECO:0000256" key="1">
    <source>
        <dbReference type="ARBA" id="ARBA00004370"/>
    </source>
</evidence>
<feature type="domain" description="Ig-like" evidence="6">
    <location>
        <begin position="48"/>
        <end position="118"/>
    </location>
</feature>
<organism evidence="7 8">
    <name type="scientific">Silurus meridionalis</name>
    <name type="common">Southern catfish</name>
    <name type="synonym">Silurus soldatovi meridionalis</name>
    <dbReference type="NCBI Taxonomy" id="175797"/>
    <lineage>
        <taxon>Eukaryota</taxon>
        <taxon>Metazoa</taxon>
        <taxon>Chordata</taxon>
        <taxon>Craniata</taxon>
        <taxon>Vertebrata</taxon>
        <taxon>Euteleostomi</taxon>
        <taxon>Actinopterygii</taxon>
        <taxon>Neopterygii</taxon>
        <taxon>Teleostei</taxon>
        <taxon>Ostariophysi</taxon>
        <taxon>Siluriformes</taxon>
        <taxon>Siluridae</taxon>
        <taxon>Silurus</taxon>
    </lineage>
</organism>
<keyword evidence="8" id="KW-1185">Reference proteome</keyword>
<gene>
    <name evidence="7" type="ORF">HF521_000908</name>
</gene>
<keyword evidence="2 4" id="KW-0812">Transmembrane</keyword>
<name>A0A8T0C0U4_SILME</name>
<feature type="signal peptide" evidence="5">
    <location>
        <begin position="1"/>
        <end position="18"/>
    </location>
</feature>
<dbReference type="PANTHER" id="PTHR11860:SF118">
    <property type="entry name" value="CMRF35-LIKE MOLECULE 3-RELATED"/>
    <property type="match status" value="1"/>
</dbReference>
<dbReference type="InterPro" id="IPR036179">
    <property type="entry name" value="Ig-like_dom_sf"/>
</dbReference>
<evidence type="ECO:0000256" key="4">
    <source>
        <dbReference type="SAM" id="Phobius"/>
    </source>
</evidence>
<dbReference type="Pfam" id="PF07686">
    <property type="entry name" value="V-set"/>
    <property type="match status" value="1"/>
</dbReference>